<dbReference type="InterPro" id="IPR036388">
    <property type="entry name" value="WH-like_DNA-bd_sf"/>
</dbReference>
<gene>
    <name evidence="5" type="ORF">BGI32_09720</name>
</gene>
<dbReference type="EMBL" id="MDVB01000118">
    <property type="protein sequence ID" value="PIT12368.1"/>
    <property type="molecule type" value="Genomic_DNA"/>
</dbReference>
<evidence type="ECO:0000256" key="1">
    <source>
        <dbReference type="ARBA" id="ARBA00023015"/>
    </source>
</evidence>
<dbReference type="InterPro" id="IPR019887">
    <property type="entry name" value="Tscrpt_reg_AsnC/Lrp_C"/>
</dbReference>
<reference evidence="5 6" key="1">
    <citation type="journal article" date="2017" name="MBio">
        <title>Type VI secretion-mediated competition in the bee gut microbiome.</title>
        <authorList>
            <person name="Steele M.I."/>
            <person name="Kwong W.K."/>
            <person name="Powell J.E."/>
            <person name="Whiteley M."/>
            <person name="Moran N.A."/>
        </authorList>
    </citation>
    <scope>NUCLEOTIDE SEQUENCE [LARGE SCALE GENOMIC DNA]</scope>
    <source>
        <strain evidence="5 6">App2-2</strain>
    </source>
</reference>
<dbReference type="Gene3D" id="3.30.70.920">
    <property type="match status" value="1"/>
</dbReference>
<sequence>MDKKDRAILDLLKSNSRLSWKEIGEKVFLSGQAVGLRVQNLVDSGVIERFTVAEHYPSEQFITIYMDNSQFAEFEQLVSSFAAVQAIYKITGDGCYFIHASFAMQELEQFLQQITLYARYKVNHSLRRLL</sequence>
<dbReference type="AlphaFoldDB" id="A0A2N9WR79"/>
<dbReference type="SMART" id="SM00344">
    <property type="entry name" value="HTH_ASNC"/>
    <property type="match status" value="1"/>
</dbReference>
<keyword evidence="1" id="KW-0805">Transcription regulation</keyword>
<feature type="domain" description="HTH asnC-type" evidence="4">
    <location>
        <begin position="1"/>
        <end position="52"/>
    </location>
</feature>
<dbReference type="InterPro" id="IPR011008">
    <property type="entry name" value="Dimeric_a/b-barrel"/>
</dbReference>
<dbReference type="PANTHER" id="PTHR30154">
    <property type="entry name" value="LEUCINE-RESPONSIVE REGULATORY PROTEIN"/>
    <property type="match status" value="1"/>
</dbReference>
<dbReference type="GO" id="GO:0043200">
    <property type="term" value="P:response to amino acid"/>
    <property type="evidence" value="ECO:0007669"/>
    <property type="project" value="TreeGrafter"/>
</dbReference>
<evidence type="ECO:0000313" key="5">
    <source>
        <dbReference type="EMBL" id="PIT12368.1"/>
    </source>
</evidence>
<proteinExistence type="predicted"/>
<evidence type="ECO:0000313" key="6">
    <source>
        <dbReference type="Proteomes" id="UP000231293"/>
    </source>
</evidence>
<organism evidence="5 6">
    <name type="scientific">Snodgrassella alvi</name>
    <dbReference type="NCBI Taxonomy" id="1196083"/>
    <lineage>
        <taxon>Bacteria</taxon>
        <taxon>Pseudomonadati</taxon>
        <taxon>Pseudomonadota</taxon>
        <taxon>Betaproteobacteria</taxon>
        <taxon>Neisseriales</taxon>
        <taxon>Neisseriaceae</taxon>
        <taxon>Snodgrassella</taxon>
    </lineage>
</organism>
<dbReference type="SUPFAM" id="SSF54909">
    <property type="entry name" value="Dimeric alpha+beta barrel"/>
    <property type="match status" value="1"/>
</dbReference>
<dbReference type="Gene3D" id="1.10.10.10">
    <property type="entry name" value="Winged helix-like DNA-binding domain superfamily/Winged helix DNA-binding domain"/>
    <property type="match status" value="1"/>
</dbReference>
<dbReference type="GO" id="GO:0005829">
    <property type="term" value="C:cytosol"/>
    <property type="evidence" value="ECO:0007669"/>
    <property type="project" value="TreeGrafter"/>
</dbReference>
<dbReference type="PROSITE" id="PS50956">
    <property type="entry name" value="HTH_ASNC_2"/>
    <property type="match status" value="1"/>
</dbReference>
<dbReference type="Pfam" id="PF01037">
    <property type="entry name" value="AsnC_trans_reg"/>
    <property type="match status" value="1"/>
</dbReference>
<dbReference type="GO" id="GO:0043565">
    <property type="term" value="F:sequence-specific DNA binding"/>
    <property type="evidence" value="ECO:0007669"/>
    <property type="project" value="InterPro"/>
</dbReference>
<evidence type="ECO:0000256" key="2">
    <source>
        <dbReference type="ARBA" id="ARBA00023125"/>
    </source>
</evidence>
<dbReference type="InterPro" id="IPR019888">
    <property type="entry name" value="Tscrpt_reg_AsnC-like"/>
</dbReference>
<protein>
    <recommendedName>
        <fullName evidence="4">HTH asnC-type domain-containing protein</fullName>
    </recommendedName>
</protein>
<comment type="caution">
    <text evidence="5">The sequence shown here is derived from an EMBL/GenBank/DDBJ whole genome shotgun (WGS) entry which is preliminary data.</text>
</comment>
<dbReference type="PANTHER" id="PTHR30154:SF55">
    <property type="entry name" value="HTH-TYPE TRANSCRIPTIONAL REGULATOR LRPB"/>
    <property type="match status" value="1"/>
</dbReference>
<evidence type="ECO:0000256" key="3">
    <source>
        <dbReference type="ARBA" id="ARBA00023163"/>
    </source>
</evidence>
<dbReference type="PRINTS" id="PR00033">
    <property type="entry name" value="HTHASNC"/>
</dbReference>
<evidence type="ECO:0000259" key="4">
    <source>
        <dbReference type="PROSITE" id="PS50956"/>
    </source>
</evidence>
<dbReference type="InterPro" id="IPR000485">
    <property type="entry name" value="AsnC-type_HTH_dom"/>
</dbReference>
<dbReference type="SUPFAM" id="SSF46785">
    <property type="entry name" value="Winged helix' DNA-binding domain"/>
    <property type="match status" value="1"/>
</dbReference>
<dbReference type="Pfam" id="PF13404">
    <property type="entry name" value="HTH_AsnC-type"/>
    <property type="match status" value="1"/>
</dbReference>
<accession>A0A2N9WR79</accession>
<dbReference type="Proteomes" id="UP000231293">
    <property type="component" value="Unassembled WGS sequence"/>
</dbReference>
<name>A0A2N9WR79_9NEIS</name>
<keyword evidence="2" id="KW-0238">DNA-binding</keyword>
<keyword evidence="3" id="KW-0804">Transcription</keyword>
<dbReference type="InterPro" id="IPR036390">
    <property type="entry name" value="WH_DNA-bd_sf"/>
</dbReference>